<gene>
    <name evidence="7" type="ORF">WSS_A41805</name>
</gene>
<evidence type="ECO:0000256" key="1">
    <source>
        <dbReference type="ARBA" id="ARBA00004370"/>
    </source>
</evidence>
<reference evidence="7 8" key="1">
    <citation type="journal article" date="2013" name="Genome Announc.">
        <title>Draft Genome Sequence of Rhodococcus opacus Strain M213 Shows a Diverse Catabolic Potential.</title>
        <authorList>
            <person name="Pathak A."/>
            <person name="Green S.J."/>
            <person name="Ogram A."/>
            <person name="Chauhan A."/>
        </authorList>
    </citation>
    <scope>NUCLEOTIDE SEQUENCE [LARGE SCALE GENOMIC DNA]</scope>
    <source>
        <strain evidence="7 8">M213</strain>
    </source>
</reference>
<feature type="transmembrane region" description="Helical" evidence="6">
    <location>
        <begin position="84"/>
        <end position="108"/>
    </location>
</feature>
<accession>K8X770</accession>
<evidence type="ECO:0000256" key="3">
    <source>
        <dbReference type="ARBA" id="ARBA00022989"/>
    </source>
</evidence>
<dbReference type="InterPro" id="IPR007593">
    <property type="entry name" value="CD225/Dispanin_fam"/>
</dbReference>
<comment type="caution">
    <text evidence="7">The sequence shown here is derived from an EMBL/GenBank/DDBJ whole genome shotgun (WGS) entry which is preliminary data.</text>
</comment>
<proteinExistence type="predicted"/>
<evidence type="ECO:0000256" key="5">
    <source>
        <dbReference type="SAM" id="MobiDB-lite"/>
    </source>
</evidence>
<feature type="transmembrane region" description="Helical" evidence="6">
    <location>
        <begin position="35"/>
        <end position="53"/>
    </location>
</feature>
<evidence type="ECO:0008006" key="9">
    <source>
        <dbReference type="Google" id="ProtNLM"/>
    </source>
</evidence>
<dbReference type="GO" id="GO:0016020">
    <property type="term" value="C:membrane"/>
    <property type="evidence" value="ECO:0007669"/>
    <property type="project" value="UniProtKB-SubCell"/>
</dbReference>
<dbReference type="Proteomes" id="UP000005951">
    <property type="component" value="Unassembled WGS sequence"/>
</dbReference>
<keyword evidence="2 6" id="KW-0812">Transmembrane</keyword>
<dbReference type="AlphaFoldDB" id="K8X770"/>
<evidence type="ECO:0000256" key="2">
    <source>
        <dbReference type="ARBA" id="ARBA00022692"/>
    </source>
</evidence>
<comment type="subcellular location">
    <subcellularLocation>
        <location evidence="1">Membrane</location>
    </subcellularLocation>
</comment>
<feature type="region of interest" description="Disordered" evidence="5">
    <location>
        <begin position="1"/>
        <end position="27"/>
    </location>
</feature>
<organism evidence="7 8">
    <name type="scientific">Rhodococcus opacus M213</name>
    <dbReference type="NCBI Taxonomy" id="1129896"/>
    <lineage>
        <taxon>Bacteria</taxon>
        <taxon>Bacillati</taxon>
        <taxon>Actinomycetota</taxon>
        <taxon>Actinomycetes</taxon>
        <taxon>Mycobacteriales</taxon>
        <taxon>Nocardiaceae</taxon>
        <taxon>Rhodococcus</taxon>
    </lineage>
</organism>
<dbReference type="Pfam" id="PF04505">
    <property type="entry name" value="CD225"/>
    <property type="match status" value="1"/>
</dbReference>
<evidence type="ECO:0000313" key="7">
    <source>
        <dbReference type="EMBL" id="EKT76631.1"/>
    </source>
</evidence>
<sequence>MSPATADNDPDDTPGPDPVEPLPVRSASIRPPTHGGWAAASLLFFWPLSFAAFTHAFNVQPLWADGDAAGAQHASDRVRRLGQISVVIGCTVIALLAALYVLTTMVLLTNGDSGVGYDDCGFVPGGDGGGFVPGGDGGGFDFDF</sequence>
<evidence type="ECO:0000256" key="4">
    <source>
        <dbReference type="ARBA" id="ARBA00023136"/>
    </source>
</evidence>
<dbReference type="EMBL" id="AJYC02000224">
    <property type="protein sequence ID" value="EKT76631.1"/>
    <property type="molecule type" value="Genomic_DNA"/>
</dbReference>
<evidence type="ECO:0000313" key="8">
    <source>
        <dbReference type="Proteomes" id="UP000005951"/>
    </source>
</evidence>
<protein>
    <recommendedName>
        <fullName evidence="9">Interferon-induced transmembrane protein</fullName>
    </recommendedName>
</protein>
<dbReference type="RefSeq" id="WP_005265128.1">
    <property type="nucleotide sequence ID" value="NZ_AJYC02000224.1"/>
</dbReference>
<keyword evidence="4 6" id="KW-0472">Membrane</keyword>
<evidence type="ECO:0000256" key="6">
    <source>
        <dbReference type="SAM" id="Phobius"/>
    </source>
</evidence>
<keyword evidence="3 6" id="KW-1133">Transmembrane helix</keyword>
<name>K8X770_RHOOP</name>